<dbReference type="Gene3D" id="3.90.730.10">
    <property type="entry name" value="Ribonuclease T2-like"/>
    <property type="match status" value="1"/>
</dbReference>
<feature type="active site" evidence="6">
    <location>
        <position position="115"/>
    </location>
</feature>
<keyword evidence="4" id="KW-1015">Disulfide bond</keyword>
<dbReference type="PROSITE" id="PS00530">
    <property type="entry name" value="RNASE_T2_1"/>
    <property type="match status" value="1"/>
</dbReference>
<evidence type="ECO:0000256" key="6">
    <source>
        <dbReference type="PIRSR" id="PIRSR633697-1"/>
    </source>
</evidence>
<dbReference type="PANTHER" id="PTHR11240">
    <property type="entry name" value="RIBONUCLEASE T2"/>
    <property type="match status" value="1"/>
</dbReference>
<evidence type="ECO:0000313" key="10">
    <source>
        <dbReference type="Proteomes" id="UP001140206"/>
    </source>
</evidence>
<evidence type="ECO:0000256" key="8">
    <source>
        <dbReference type="SAM" id="SignalP"/>
    </source>
</evidence>
<dbReference type="AlphaFoldDB" id="A0AAV8C948"/>
<dbReference type="InterPro" id="IPR036430">
    <property type="entry name" value="RNase_T2-like_sf"/>
</dbReference>
<sequence>MNIMTIAPLALLSLLAVVLSAHGYAYDFFYFVQQWPGSYCDTSSGCCYPSYGKPPSDFDIHGLWPNYNNGSYPSNCDPNNPFDLSKIQDLVTSLRPNWASLACPSSDSTSFWQHEWEKHGTCSETILDEHSYFQDALNLKSMTNLLSCLKSANISPNGGSYTLTSIKNAISACIGHVPWIECNKDASGRYQLYQVYICVDHSGTTLIDCPVFPTGACGSSIIFPTF</sequence>
<protein>
    <submittedName>
        <fullName evidence="9">S-like ribonuclease</fullName>
    </submittedName>
</protein>
<keyword evidence="10" id="KW-1185">Reference proteome</keyword>
<dbReference type="CDD" id="cd01061">
    <property type="entry name" value="RNase_T2_euk"/>
    <property type="match status" value="1"/>
</dbReference>
<evidence type="ECO:0000256" key="3">
    <source>
        <dbReference type="ARBA" id="ARBA00022801"/>
    </source>
</evidence>
<evidence type="ECO:0000256" key="2">
    <source>
        <dbReference type="ARBA" id="ARBA00022722"/>
    </source>
</evidence>
<dbReference type="FunFam" id="3.90.730.10:FF:000003">
    <property type="entry name" value="Ribonuclease 3"/>
    <property type="match status" value="1"/>
</dbReference>
<reference evidence="9" key="1">
    <citation type="submission" date="2022-08" db="EMBL/GenBank/DDBJ databases">
        <authorList>
            <person name="Marques A."/>
        </authorList>
    </citation>
    <scope>NUCLEOTIDE SEQUENCE</scope>
    <source>
        <strain evidence="9">RhyPub2mFocal</strain>
        <tissue evidence="9">Leaves</tissue>
    </source>
</reference>
<evidence type="ECO:0000256" key="5">
    <source>
        <dbReference type="ARBA" id="ARBA00023239"/>
    </source>
</evidence>
<dbReference type="InterPro" id="IPR018188">
    <property type="entry name" value="RNase_T2_His_AS_1"/>
</dbReference>
<dbReference type="GO" id="GO:0033897">
    <property type="term" value="F:ribonuclease T2 activity"/>
    <property type="evidence" value="ECO:0007669"/>
    <property type="project" value="InterPro"/>
</dbReference>
<evidence type="ECO:0000256" key="1">
    <source>
        <dbReference type="ARBA" id="ARBA00007469"/>
    </source>
</evidence>
<keyword evidence="3" id="KW-0378">Hydrolase</keyword>
<feature type="active site" evidence="6">
    <location>
        <position position="61"/>
    </location>
</feature>
<dbReference type="PROSITE" id="PS00531">
    <property type="entry name" value="RNASE_T2_2"/>
    <property type="match status" value="1"/>
</dbReference>
<evidence type="ECO:0000313" key="9">
    <source>
        <dbReference type="EMBL" id="KAJ4752182.1"/>
    </source>
</evidence>
<feature type="chain" id="PRO_5043742672" evidence="8">
    <location>
        <begin position="21"/>
        <end position="226"/>
    </location>
</feature>
<dbReference type="InterPro" id="IPR001568">
    <property type="entry name" value="RNase_T2-like"/>
</dbReference>
<dbReference type="SUPFAM" id="SSF55895">
    <property type="entry name" value="Ribonuclease Rh-like"/>
    <property type="match status" value="1"/>
</dbReference>
<accession>A0AAV8C948</accession>
<dbReference type="GO" id="GO:0006401">
    <property type="term" value="P:RNA catabolic process"/>
    <property type="evidence" value="ECO:0007669"/>
    <property type="project" value="TreeGrafter"/>
</dbReference>
<dbReference type="EMBL" id="JAMFTS010000005">
    <property type="protein sequence ID" value="KAJ4752182.1"/>
    <property type="molecule type" value="Genomic_DNA"/>
</dbReference>
<keyword evidence="2" id="KW-0540">Nuclease</keyword>
<organism evidence="9 10">
    <name type="scientific">Rhynchospora pubera</name>
    <dbReference type="NCBI Taxonomy" id="906938"/>
    <lineage>
        <taxon>Eukaryota</taxon>
        <taxon>Viridiplantae</taxon>
        <taxon>Streptophyta</taxon>
        <taxon>Embryophyta</taxon>
        <taxon>Tracheophyta</taxon>
        <taxon>Spermatophyta</taxon>
        <taxon>Magnoliopsida</taxon>
        <taxon>Liliopsida</taxon>
        <taxon>Poales</taxon>
        <taxon>Cyperaceae</taxon>
        <taxon>Cyperoideae</taxon>
        <taxon>Rhynchosporeae</taxon>
        <taxon>Rhynchospora</taxon>
    </lineage>
</organism>
<dbReference type="GO" id="GO:0016787">
    <property type="term" value="F:hydrolase activity"/>
    <property type="evidence" value="ECO:0007669"/>
    <property type="project" value="UniProtKB-KW"/>
</dbReference>
<dbReference type="GO" id="GO:0003723">
    <property type="term" value="F:RNA binding"/>
    <property type="evidence" value="ECO:0007669"/>
    <property type="project" value="InterPro"/>
</dbReference>
<keyword evidence="5" id="KW-0456">Lyase</keyword>
<gene>
    <name evidence="9" type="ORF">LUZ62_086587</name>
</gene>
<dbReference type="InterPro" id="IPR033697">
    <property type="entry name" value="Ribonuclease_T2_eukaryotic"/>
</dbReference>
<feature type="signal peptide" evidence="8">
    <location>
        <begin position="1"/>
        <end position="20"/>
    </location>
</feature>
<dbReference type="InterPro" id="IPR033130">
    <property type="entry name" value="RNase_T2_His_AS_2"/>
</dbReference>
<proteinExistence type="inferred from homology"/>
<comment type="caution">
    <text evidence="9">The sequence shown here is derived from an EMBL/GenBank/DDBJ whole genome shotgun (WGS) entry which is preliminary data.</text>
</comment>
<evidence type="ECO:0000256" key="4">
    <source>
        <dbReference type="ARBA" id="ARBA00023157"/>
    </source>
</evidence>
<feature type="active site" evidence="6">
    <location>
        <position position="119"/>
    </location>
</feature>
<name>A0AAV8C948_9POAL</name>
<comment type="similarity">
    <text evidence="1 7">Belongs to the RNase T2 family.</text>
</comment>
<dbReference type="GO" id="GO:0005576">
    <property type="term" value="C:extracellular region"/>
    <property type="evidence" value="ECO:0007669"/>
    <property type="project" value="TreeGrafter"/>
</dbReference>
<dbReference type="Pfam" id="PF00445">
    <property type="entry name" value="Ribonuclease_T2"/>
    <property type="match status" value="1"/>
</dbReference>
<keyword evidence="8" id="KW-0732">Signal</keyword>
<dbReference type="PANTHER" id="PTHR11240:SF72">
    <property type="entry name" value="RIBONUCLEASE 1"/>
    <property type="match status" value="1"/>
</dbReference>
<evidence type="ECO:0000256" key="7">
    <source>
        <dbReference type="RuleBase" id="RU004328"/>
    </source>
</evidence>
<dbReference type="Proteomes" id="UP001140206">
    <property type="component" value="Chromosome 5"/>
</dbReference>